<comment type="similarity">
    <text evidence="1">Belongs to the polysaccharide synthase family.</text>
</comment>
<comment type="caution">
    <text evidence="4">The sequence shown here is derived from an EMBL/GenBank/DDBJ whole genome shotgun (WGS) entry which is preliminary data.</text>
</comment>
<feature type="transmembrane region" description="Helical" evidence="2">
    <location>
        <begin position="83"/>
        <end position="105"/>
    </location>
</feature>
<proteinExistence type="inferred from homology"/>
<protein>
    <submittedName>
        <fullName evidence="4">Polysaccharide biosynthesis protein</fullName>
    </submittedName>
</protein>
<feature type="transmembrane region" description="Helical" evidence="2">
    <location>
        <begin position="48"/>
        <end position="71"/>
    </location>
</feature>
<evidence type="ECO:0000256" key="1">
    <source>
        <dbReference type="ARBA" id="ARBA00007430"/>
    </source>
</evidence>
<reference evidence="4 5" key="1">
    <citation type="submission" date="2020-08" db="EMBL/GenBank/DDBJ databases">
        <title>Bridging the membrane lipid divide: bacteria of the FCB group superphylum have the potential to synthesize archaeal ether lipids.</title>
        <authorList>
            <person name="Villanueva L."/>
            <person name="Von Meijenfeldt F.A.B."/>
            <person name="Westbye A.B."/>
            <person name="Yadav S."/>
            <person name="Hopmans E.C."/>
            <person name="Dutilh B.E."/>
            <person name="Sinninghe Damste J.S."/>
        </authorList>
    </citation>
    <scope>NUCLEOTIDE SEQUENCE [LARGE SCALE GENOMIC DNA]</scope>
    <source>
        <strain evidence="4">NIOZ-UU36</strain>
    </source>
</reference>
<feature type="transmembrane region" description="Helical" evidence="2">
    <location>
        <begin position="17"/>
        <end position="36"/>
    </location>
</feature>
<evidence type="ECO:0000313" key="5">
    <source>
        <dbReference type="Proteomes" id="UP000614469"/>
    </source>
</evidence>
<dbReference type="InterPro" id="IPR003869">
    <property type="entry name" value="Polysac_CapD-like"/>
</dbReference>
<gene>
    <name evidence="4" type="ORF">H8E29_00970</name>
</gene>
<keyword evidence="2" id="KW-0472">Membrane</keyword>
<keyword evidence="2" id="KW-1133">Transmembrane helix</keyword>
<evidence type="ECO:0000256" key="2">
    <source>
        <dbReference type="SAM" id="Phobius"/>
    </source>
</evidence>
<evidence type="ECO:0000259" key="3">
    <source>
        <dbReference type="Pfam" id="PF02719"/>
    </source>
</evidence>
<feature type="domain" description="Polysaccharide biosynthesis protein CapD-like" evidence="3">
    <location>
        <begin position="294"/>
        <end position="578"/>
    </location>
</feature>
<evidence type="ECO:0000313" key="4">
    <source>
        <dbReference type="EMBL" id="MBC8333813.1"/>
    </source>
</evidence>
<dbReference type="InterPro" id="IPR036291">
    <property type="entry name" value="NAD(P)-bd_dom_sf"/>
</dbReference>
<dbReference type="Pfam" id="PF02719">
    <property type="entry name" value="Polysacc_synt_2"/>
    <property type="match status" value="1"/>
</dbReference>
<name>A0A8J6NGY7_9CHLR</name>
<dbReference type="CDD" id="cd05237">
    <property type="entry name" value="UDP_invert_4-6DH_SDR_e"/>
    <property type="match status" value="1"/>
</dbReference>
<dbReference type="SUPFAM" id="SSF51735">
    <property type="entry name" value="NAD(P)-binding Rossmann-fold domains"/>
    <property type="match status" value="2"/>
</dbReference>
<dbReference type="Pfam" id="PF13727">
    <property type="entry name" value="CoA_binding_3"/>
    <property type="match status" value="1"/>
</dbReference>
<dbReference type="AlphaFoldDB" id="A0A8J6NGY7"/>
<dbReference type="Proteomes" id="UP000614469">
    <property type="component" value="Unassembled WGS sequence"/>
</dbReference>
<dbReference type="PANTHER" id="PTHR43318:SF1">
    <property type="entry name" value="POLYSACCHARIDE BIOSYNTHESIS PROTEIN EPSC-RELATED"/>
    <property type="match status" value="1"/>
</dbReference>
<dbReference type="PANTHER" id="PTHR43318">
    <property type="entry name" value="UDP-N-ACETYLGLUCOSAMINE 4,6-DEHYDRATASE"/>
    <property type="match status" value="1"/>
</dbReference>
<dbReference type="EMBL" id="JACNJN010000026">
    <property type="protein sequence ID" value="MBC8333813.1"/>
    <property type="molecule type" value="Genomic_DNA"/>
</dbReference>
<organism evidence="4 5">
    <name type="scientific">Candidatus Desulfolinea nitratireducens</name>
    <dbReference type="NCBI Taxonomy" id="2841698"/>
    <lineage>
        <taxon>Bacteria</taxon>
        <taxon>Bacillati</taxon>
        <taxon>Chloroflexota</taxon>
        <taxon>Anaerolineae</taxon>
        <taxon>Anaerolineales</taxon>
        <taxon>Anaerolineales incertae sedis</taxon>
        <taxon>Candidatus Desulfolinea</taxon>
    </lineage>
</organism>
<keyword evidence="2" id="KW-0812">Transmembrane</keyword>
<sequence>MDDGLKEKSRPRMRNRFVLIGDLLVIIISVMGSFALRLDVGELPFYFPAILIMIAVALVIKVPIYYFFGLYRQMWIYASINELKLIATAVTTASVATTGVMLLLLGTELVRPGMPRSALGIDWLLSLVLIGGSRFVLRILAEQSSTRNGKSHKTLIIGAGDAGALVVREMQRTTKIDFTPVGFLDDDPAKQRQEIYGIPVIGTIAELPKVLENQQFDEVIIAIPSAPGKLVRQVAEICRRADIPFRTMPGIYELLGGKINVSRLRNVDITDLLRRQPARTNEALLGASLKGKSVLVTGAGGSIGSELCRQISRWEPSELILLGHGENSIFEALLELQEDYPALKFTPIIADIRHAERLARMFGEYRPEVIFHTAAHKHVPLMEANANIEEAITNNVLGTQRLVEAAINANVKRLVMISTDKAVNPSNVYGATKRLAEMIVLDAARQKSRAFTVVRFGNVLGSRGSIIPLFKRQIAIGGPVTVTHPDMERFFMTIPEAVHLVLQASAMGQGGETFVLNMGEPVRILDLVEDLIRLSGLEPEEDIEIIFTGIRPGEKMSEILWEADTSYDQTEHPDIFRLDGDEELGNDRLLELVRRLESLSQVGDASAIVSTLDESVPGAEIHSTPPPEMTTLI</sequence>
<accession>A0A8J6NGY7</accession>
<dbReference type="InterPro" id="IPR051203">
    <property type="entry name" value="Polysaccharide_Synthase-Rel"/>
</dbReference>
<dbReference type="Gene3D" id="3.40.50.720">
    <property type="entry name" value="NAD(P)-binding Rossmann-like Domain"/>
    <property type="match status" value="2"/>
</dbReference>